<feature type="compositionally biased region" description="Polar residues" evidence="1">
    <location>
        <begin position="19"/>
        <end position="33"/>
    </location>
</feature>
<gene>
    <name evidence="2" type="ORF">Sangu_3063400</name>
</gene>
<feature type="region of interest" description="Disordered" evidence="1">
    <location>
        <begin position="40"/>
        <end position="71"/>
    </location>
</feature>
<feature type="region of interest" description="Disordered" evidence="1">
    <location>
        <begin position="16"/>
        <end position="35"/>
    </location>
</feature>
<organism evidence="2">
    <name type="scientific">Sesamum angustifolium</name>
    <dbReference type="NCBI Taxonomy" id="2727405"/>
    <lineage>
        <taxon>Eukaryota</taxon>
        <taxon>Viridiplantae</taxon>
        <taxon>Streptophyta</taxon>
        <taxon>Embryophyta</taxon>
        <taxon>Tracheophyta</taxon>
        <taxon>Spermatophyta</taxon>
        <taxon>Magnoliopsida</taxon>
        <taxon>eudicotyledons</taxon>
        <taxon>Gunneridae</taxon>
        <taxon>Pentapetalae</taxon>
        <taxon>asterids</taxon>
        <taxon>lamiids</taxon>
        <taxon>Lamiales</taxon>
        <taxon>Pedaliaceae</taxon>
        <taxon>Sesamum</taxon>
    </lineage>
</organism>
<reference evidence="2" key="1">
    <citation type="submission" date="2020-06" db="EMBL/GenBank/DDBJ databases">
        <authorList>
            <person name="Li T."/>
            <person name="Hu X."/>
            <person name="Zhang T."/>
            <person name="Song X."/>
            <person name="Zhang H."/>
            <person name="Dai N."/>
            <person name="Sheng W."/>
            <person name="Hou X."/>
            <person name="Wei L."/>
        </authorList>
    </citation>
    <scope>NUCLEOTIDE SEQUENCE</scope>
    <source>
        <strain evidence="2">G01</strain>
        <tissue evidence="2">Leaf</tissue>
    </source>
</reference>
<accession>A0AAW2KET1</accession>
<name>A0AAW2KET1_9LAMI</name>
<evidence type="ECO:0000313" key="2">
    <source>
        <dbReference type="EMBL" id="KAL0304872.1"/>
    </source>
</evidence>
<protein>
    <submittedName>
        <fullName evidence="2">Uncharacterized protein</fullName>
    </submittedName>
</protein>
<dbReference type="AlphaFoldDB" id="A0AAW2KET1"/>
<evidence type="ECO:0000256" key="1">
    <source>
        <dbReference type="SAM" id="MobiDB-lite"/>
    </source>
</evidence>
<comment type="caution">
    <text evidence="2">The sequence shown here is derived from an EMBL/GenBank/DDBJ whole genome shotgun (WGS) entry which is preliminary data.</text>
</comment>
<sequence>MFNKLLKRVSRVALGATPIPTTKASDGTPASSDFQEKCSSIAPVDLPSGPRRALQQAPGSSSPIGGYALHD</sequence>
<dbReference type="EMBL" id="JACGWK010000166">
    <property type="protein sequence ID" value="KAL0304872.1"/>
    <property type="molecule type" value="Genomic_DNA"/>
</dbReference>
<reference evidence="2" key="2">
    <citation type="journal article" date="2024" name="Plant">
        <title>Genomic evolution and insights into agronomic trait innovations of Sesamum species.</title>
        <authorList>
            <person name="Miao H."/>
            <person name="Wang L."/>
            <person name="Qu L."/>
            <person name="Liu H."/>
            <person name="Sun Y."/>
            <person name="Le M."/>
            <person name="Wang Q."/>
            <person name="Wei S."/>
            <person name="Zheng Y."/>
            <person name="Lin W."/>
            <person name="Duan Y."/>
            <person name="Cao H."/>
            <person name="Xiong S."/>
            <person name="Wang X."/>
            <person name="Wei L."/>
            <person name="Li C."/>
            <person name="Ma Q."/>
            <person name="Ju M."/>
            <person name="Zhao R."/>
            <person name="Li G."/>
            <person name="Mu C."/>
            <person name="Tian Q."/>
            <person name="Mei H."/>
            <person name="Zhang T."/>
            <person name="Gao T."/>
            <person name="Zhang H."/>
        </authorList>
    </citation>
    <scope>NUCLEOTIDE SEQUENCE</scope>
    <source>
        <strain evidence="2">G01</strain>
    </source>
</reference>
<proteinExistence type="predicted"/>